<evidence type="ECO:0000256" key="1">
    <source>
        <dbReference type="SAM" id="MobiDB-lite"/>
    </source>
</evidence>
<feature type="compositionally biased region" description="Basic and acidic residues" evidence="1">
    <location>
        <begin position="32"/>
        <end position="46"/>
    </location>
</feature>
<feature type="region of interest" description="Disordered" evidence="1">
    <location>
        <begin position="428"/>
        <end position="466"/>
    </location>
</feature>
<feature type="compositionally biased region" description="Low complexity" evidence="1">
    <location>
        <begin position="115"/>
        <end position="128"/>
    </location>
</feature>
<feature type="compositionally biased region" description="Basic and acidic residues" evidence="1">
    <location>
        <begin position="129"/>
        <end position="139"/>
    </location>
</feature>
<feature type="compositionally biased region" description="Acidic residues" evidence="1">
    <location>
        <begin position="453"/>
        <end position="466"/>
    </location>
</feature>
<feature type="compositionally biased region" description="Basic and acidic residues" evidence="1">
    <location>
        <begin position="429"/>
        <end position="443"/>
    </location>
</feature>
<feature type="region of interest" description="Disordered" evidence="1">
    <location>
        <begin position="101"/>
        <end position="204"/>
    </location>
</feature>
<proteinExistence type="predicted"/>
<feature type="compositionally biased region" description="Low complexity" evidence="1">
    <location>
        <begin position="187"/>
        <end position="204"/>
    </location>
</feature>
<feature type="region of interest" description="Disordered" evidence="1">
    <location>
        <begin position="1"/>
        <end position="54"/>
    </location>
</feature>
<evidence type="ECO:0000313" key="3">
    <source>
        <dbReference type="Proteomes" id="UP001306508"/>
    </source>
</evidence>
<dbReference type="AlphaFoldDB" id="A0AAN7WLM3"/>
<feature type="compositionally biased region" description="Basic and acidic residues" evidence="1">
    <location>
        <begin position="101"/>
        <end position="112"/>
    </location>
</feature>
<dbReference type="EMBL" id="JAWIZZ010000046">
    <property type="protein sequence ID" value="KAK5779725.1"/>
    <property type="molecule type" value="Genomic_DNA"/>
</dbReference>
<sequence length="547" mass="61360">MRSNLRNKTQDNNSNSSSNSDGGNSNSSCKLKKLEVTPIEETRQDTDVSSTTTIHSPNVTENIVSNDSINTNIDSNLIVKASADGKIEDIISPVAITDKKPFQKDLPEDKNKTPSSSTSSVISSSFKGSESERLNKDRLSGSSGSSGSSSSSSSSSSSVQNLITNKMNQTSLKRKQIPPPLGIQPGNKIQNKNQHQHQHQQNLQNRIQDKYRGIDVNQNLKKPRVRYLGKVPLTKKYSRFSTIPYLRNKMKNHNAYSLYPSQKLQNGTNPLQTSAQSPLLQQQQQCLFPTFSTHMVYPTSAIQPSQLPNFFSSLSPSPVPAPFTAPFSTSNTPYMASISPCHPYSYYYQNYYRNIHPNSNAPINPDMIDPTLFLNSVPPYLQYDDIMKHHHYNDGDDNEKYSNNNEDIGQATESEYSLGLKAGNTSSEFETKMGKNGLDDNKIRYNSVQKDEKDDDGDDSDDNNNIEESDLAIEEGAVPTPIFTKFQHDTASVENRNSVINNNSVIFGEIKILDNQYSFEYLQRSNRDVNKKIFMSICNQIWNECHR</sequence>
<reference evidence="3" key="1">
    <citation type="submission" date="2023-07" db="EMBL/GenBank/DDBJ databases">
        <title>A draft genome of Kazachstania heterogenica Y-27499.</title>
        <authorList>
            <person name="Donic C."/>
            <person name="Kralova J.S."/>
            <person name="Fidel L."/>
            <person name="Ben-Dor S."/>
            <person name="Jung S."/>
        </authorList>
    </citation>
    <scope>NUCLEOTIDE SEQUENCE [LARGE SCALE GENOMIC DNA]</scope>
    <source>
        <strain evidence="3">Y27499</strain>
    </source>
</reference>
<protein>
    <submittedName>
        <fullName evidence="2">Uncharacterized protein</fullName>
    </submittedName>
</protein>
<comment type="caution">
    <text evidence="2">The sequence shown here is derived from an EMBL/GenBank/DDBJ whole genome shotgun (WGS) entry which is preliminary data.</text>
</comment>
<dbReference type="Proteomes" id="UP001306508">
    <property type="component" value="Unassembled WGS sequence"/>
</dbReference>
<feature type="compositionally biased region" description="Polar residues" evidence="1">
    <location>
        <begin position="159"/>
        <end position="171"/>
    </location>
</feature>
<gene>
    <name evidence="2" type="ORF">RI543_002846</name>
</gene>
<organism evidence="2 3">
    <name type="scientific">Arxiozyma heterogenica</name>
    <dbReference type="NCBI Taxonomy" id="278026"/>
    <lineage>
        <taxon>Eukaryota</taxon>
        <taxon>Fungi</taxon>
        <taxon>Dikarya</taxon>
        <taxon>Ascomycota</taxon>
        <taxon>Saccharomycotina</taxon>
        <taxon>Saccharomycetes</taxon>
        <taxon>Saccharomycetales</taxon>
        <taxon>Saccharomycetaceae</taxon>
        <taxon>Arxiozyma</taxon>
    </lineage>
</organism>
<feature type="compositionally biased region" description="Low complexity" evidence="1">
    <location>
        <begin position="11"/>
        <end position="28"/>
    </location>
</feature>
<keyword evidence="3" id="KW-1185">Reference proteome</keyword>
<name>A0AAN7WLM3_9SACH</name>
<accession>A0AAN7WLM3</accession>
<feature type="compositionally biased region" description="Low complexity" evidence="1">
    <location>
        <begin position="140"/>
        <end position="158"/>
    </location>
</feature>
<evidence type="ECO:0000313" key="2">
    <source>
        <dbReference type="EMBL" id="KAK5779725.1"/>
    </source>
</evidence>